<dbReference type="NCBIfam" id="NF006132">
    <property type="entry name" value="PRK08277.1"/>
    <property type="match status" value="1"/>
</dbReference>
<dbReference type="GO" id="GO:0016616">
    <property type="term" value="F:oxidoreductase activity, acting on the CH-OH group of donors, NAD or NADP as acceptor"/>
    <property type="evidence" value="ECO:0007669"/>
    <property type="project" value="TreeGrafter"/>
</dbReference>
<dbReference type="InterPro" id="IPR036291">
    <property type="entry name" value="NAD(P)-bd_dom_sf"/>
</dbReference>
<evidence type="ECO:0000313" key="5">
    <source>
        <dbReference type="Proteomes" id="UP000824262"/>
    </source>
</evidence>
<dbReference type="AlphaFoldDB" id="A0A9D0ZDN5"/>
<protein>
    <submittedName>
        <fullName evidence="4">SDR family NAD(P)-dependent oxidoreductase</fullName>
    </submittedName>
</protein>
<evidence type="ECO:0000256" key="3">
    <source>
        <dbReference type="RuleBase" id="RU000363"/>
    </source>
</evidence>
<reference evidence="4" key="2">
    <citation type="journal article" date="2021" name="PeerJ">
        <title>Extensive microbial diversity within the chicken gut microbiome revealed by metagenomics and culture.</title>
        <authorList>
            <person name="Gilroy R."/>
            <person name="Ravi A."/>
            <person name="Getino M."/>
            <person name="Pursley I."/>
            <person name="Horton D.L."/>
            <person name="Alikhan N.F."/>
            <person name="Baker D."/>
            <person name="Gharbi K."/>
            <person name="Hall N."/>
            <person name="Watson M."/>
            <person name="Adriaenssens E.M."/>
            <person name="Foster-Nyarko E."/>
            <person name="Jarju S."/>
            <person name="Secka A."/>
            <person name="Antonio M."/>
            <person name="Oren A."/>
            <person name="Chaudhuri R.R."/>
            <person name="La Ragione R."/>
            <person name="Hildebrand F."/>
            <person name="Pallen M.J."/>
        </authorList>
    </citation>
    <scope>NUCLEOTIDE SEQUENCE</scope>
    <source>
        <strain evidence="4">ChiBcolR7-354</strain>
    </source>
</reference>
<dbReference type="PRINTS" id="PR00081">
    <property type="entry name" value="GDHRDH"/>
</dbReference>
<evidence type="ECO:0000256" key="1">
    <source>
        <dbReference type="ARBA" id="ARBA00006484"/>
    </source>
</evidence>
<dbReference type="PRINTS" id="PR00080">
    <property type="entry name" value="SDRFAMILY"/>
</dbReference>
<dbReference type="EMBL" id="DVGA01000041">
    <property type="protein sequence ID" value="HIQ78369.1"/>
    <property type="molecule type" value="Genomic_DNA"/>
</dbReference>
<dbReference type="Pfam" id="PF00106">
    <property type="entry name" value="adh_short"/>
    <property type="match status" value="1"/>
</dbReference>
<dbReference type="PANTHER" id="PTHR42760">
    <property type="entry name" value="SHORT-CHAIN DEHYDROGENASES/REDUCTASES FAMILY MEMBER"/>
    <property type="match status" value="1"/>
</dbReference>
<dbReference type="Proteomes" id="UP000824262">
    <property type="component" value="Unassembled WGS sequence"/>
</dbReference>
<gene>
    <name evidence="4" type="ORF">IAB77_03825</name>
</gene>
<dbReference type="PANTHER" id="PTHR42760:SF115">
    <property type="entry name" value="3-OXOACYL-[ACYL-CARRIER-PROTEIN] REDUCTASE FABG"/>
    <property type="match status" value="1"/>
</dbReference>
<comment type="caution">
    <text evidence="4">The sequence shown here is derived from an EMBL/GenBank/DDBJ whole genome shotgun (WGS) entry which is preliminary data.</text>
</comment>
<dbReference type="Gene3D" id="3.40.50.720">
    <property type="entry name" value="NAD(P)-binding Rossmann-like Domain"/>
    <property type="match status" value="1"/>
</dbReference>
<name>A0A9D0ZDN5_9FIRM</name>
<evidence type="ECO:0000256" key="2">
    <source>
        <dbReference type="ARBA" id="ARBA00023002"/>
    </source>
</evidence>
<dbReference type="InterPro" id="IPR002347">
    <property type="entry name" value="SDR_fam"/>
</dbReference>
<keyword evidence="2" id="KW-0560">Oxidoreductase</keyword>
<organism evidence="4 5">
    <name type="scientific">Candidatus Scatomorpha intestinavium</name>
    <dbReference type="NCBI Taxonomy" id="2840922"/>
    <lineage>
        <taxon>Bacteria</taxon>
        <taxon>Bacillati</taxon>
        <taxon>Bacillota</taxon>
        <taxon>Clostridia</taxon>
        <taxon>Eubacteriales</taxon>
        <taxon>Candidatus Scatomorpha</taxon>
    </lineage>
</organism>
<comment type="similarity">
    <text evidence="1 3">Belongs to the short-chain dehydrogenases/reductases (SDR) family.</text>
</comment>
<evidence type="ECO:0000313" key="4">
    <source>
        <dbReference type="EMBL" id="HIQ78369.1"/>
    </source>
</evidence>
<sequence>MSENSAFEGKVAVITGGGGTLCSCIAKHLAAAGAKVAVIGRTMGKLEAVVNEITAAGGVCIAKTGDVSNEESMQRAAEEIKSELGPCGILVNGAGGNNPKAITTNAAFTPEELDSEAFGDKIGFFNVNMDYFRSVIDINVVGTVICSRVFGRQMAESGGGAILNFASMNSYRPLSCRPAYALSKAAIVNFTQWLASYLAPAGIRVNAVAPGFITNANNIRFYGSLETGYTPRGMNILAHTPMGRFGRADELLGVVDLLLDGGRAGFVTGVTVPVDGGFLSCSGL</sequence>
<dbReference type="SUPFAM" id="SSF51735">
    <property type="entry name" value="NAD(P)-binding Rossmann-fold domains"/>
    <property type="match status" value="1"/>
</dbReference>
<proteinExistence type="inferred from homology"/>
<reference evidence="4" key="1">
    <citation type="submission" date="2020-10" db="EMBL/GenBank/DDBJ databases">
        <authorList>
            <person name="Gilroy R."/>
        </authorList>
    </citation>
    <scope>NUCLEOTIDE SEQUENCE</scope>
    <source>
        <strain evidence="4">ChiBcolR7-354</strain>
    </source>
</reference>
<accession>A0A9D0ZDN5</accession>